<sequence length="48" mass="5373">MLHLTHANRLRNVSQHQNALKASQQAVDLYGELTRLNPSLPQHSGLLT</sequence>
<evidence type="ECO:0000313" key="2">
    <source>
        <dbReference type="Proteomes" id="UP001230426"/>
    </source>
</evidence>
<reference evidence="1 2" key="1">
    <citation type="submission" date="2023-07" db="EMBL/GenBank/DDBJ databases">
        <title>Sequencing the genomes of 1000 actinobacteria strains.</title>
        <authorList>
            <person name="Klenk H.-P."/>
        </authorList>
    </citation>
    <scope>NUCLEOTIDE SEQUENCE [LARGE SCALE GENOMIC DNA]</scope>
    <source>
        <strain evidence="1 2">DSM 44109</strain>
    </source>
</reference>
<dbReference type="RefSeq" id="WP_306872074.1">
    <property type="nucleotide sequence ID" value="NZ_JAUSRB010000002.1"/>
</dbReference>
<dbReference type="EMBL" id="JAUSRB010000002">
    <property type="protein sequence ID" value="MDP9868815.1"/>
    <property type="molecule type" value="Genomic_DNA"/>
</dbReference>
<name>A0ABT9RHW1_9ACTN</name>
<keyword evidence="2" id="KW-1185">Reference proteome</keyword>
<comment type="caution">
    <text evidence="1">The sequence shown here is derived from an EMBL/GenBank/DDBJ whole genome shotgun (WGS) entry which is preliminary data.</text>
</comment>
<accession>A0ABT9RHW1</accession>
<gene>
    <name evidence="1" type="ORF">J2S55_008081</name>
</gene>
<evidence type="ECO:0000313" key="1">
    <source>
        <dbReference type="EMBL" id="MDP9868815.1"/>
    </source>
</evidence>
<protein>
    <recommendedName>
        <fullName evidence="3">Tetratricopeptide repeat protein</fullName>
    </recommendedName>
</protein>
<dbReference type="Proteomes" id="UP001230426">
    <property type="component" value="Unassembled WGS sequence"/>
</dbReference>
<proteinExistence type="predicted"/>
<organism evidence="1 2">
    <name type="scientific">Streptosporangium brasiliense</name>
    <dbReference type="NCBI Taxonomy" id="47480"/>
    <lineage>
        <taxon>Bacteria</taxon>
        <taxon>Bacillati</taxon>
        <taxon>Actinomycetota</taxon>
        <taxon>Actinomycetes</taxon>
        <taxon>Streptosporangiales</taxon>
        <taxon>Streptosporangiaceae</taxon>
        <taxon>Streptosporangium</taxon>
    </lineage>
</organism>
<evidence type="ECO:0008006" key="3">
    <source>
        <dbReference type="Google" id="ProtNLM"/>
    </source>
</evidence>